<organism evidence="2 3">
    <name type="scientific">Drosophila madeirensis</name>
    <name type="common">Fruit fly</name>
    <dbReference type="NCBI Taxonomy" id="30013"/>
    <lineage>
        <taxon>Eukaryota</taxon>
        <taxon>Metazoa</taxon>
        <taxon>Ecdysozoa</taxon>
        <taxon>Arthropoda</taxon>
        <taxon>Hexapoda</taxon>
        <taxon>Insecta</taxon>
        <taxon>Pterygota</taxon>
        <taxon>Neoptera</taxon>
        <taxon>Endopterygota</taxon>
        <taxon>Diptera</taxon>
        <taxon>Brachycera</taxon>
        <taxon>Muscomorpha</taxon>
        <taxon>Ephydroidea</taxon>
        <taxon>Drosophilidae</taxon>
        <taxon>Drosophila</taxon>
        <taxon>Sophophora</taxon>
    </lineage>
</organism>
<keyword evidence="3" id="KW-1185">Reference proteome</keyword>
<accession>A0AAU9FSF2</accession>
<dbReference type="AlphaFoldDB" id="A0AAU9FSF2"/>
<name>A0AAU9FSF2_DROMD</name>
<reference evidence="2 3" key="1">
    <citation type="submission" date="2024-02" db="EMBL/GenBank/DDBJ databases">
        <title>A chromosome-level genome assembly of Drosophila madeirensis, a fruit fly species endemic to Madeira island.</title>
        <authorList>
            <person name="Tomihara K."/>
            <person name="Llopart A."/>
            <person name="Yamamoto D."/>
        </authorList>
    </citation>
    <scope>NUCLEOTIDE SEQUENCE [LARGE SCALE GENOMIC DNA]</scope>
    <source>
        <strain evidence="2 3">RF1</strain>
    </source>
</reference>
<evidence type="ECO:0000256" key="1">
    <source>
        <dbReference type="SAM" id="SignalP"/>
    </source>
</evidence>
<evidence type="ECO:0000313" key="3">
    <source>
        <dbReference type="Proteomes" id="UP001500889"/>
    </source>
</evidence>
<sequence length="127" mass="13669">MKIHFLSILGYLLVGCAALSQASFLPATAVGVPATALGVPAAVPPPTSYQFVASNWNRFYVPTATGVATYHPPATTYYKYNGGYPAYPTGYPSGYPAVYPSGYPAVYPSAYPYGYGYNPYYGYKSVW</sequence>
<evidence type="ECO:0000313" key="2">
    <source>
        <dbReference type="EMBL" id="BFF98944.1"/>
    </source>
</evidence>
<dbReference type="EMBL" id="AP029265">
    <property type="protein sequence ID" value="BFF98944.1"/>
    <property type="molecule type" value="Genomic_DNA"/>
</dbReference>
<keyword evidence="1" id="KW-0732">Signal</keyword>
<feature type="signal peptide" evidence="1">
    <location>
        <begin position="1"/>
        <end position="18"/>
    </location>
</feature>
<dbReference type="Proteomes" id="UP001500889">
    <property type="component" value="Chromosome J"/>
</dbReference>
<protein>
    <submittedName>
        <fullName evidence="2">Shematrin-like protein 1</fullName>
    </submittedName>
</protein>
<proteinExistence type="predicted"/>
<feature type="chain" id="PRO_5043605687" evidence="1">
    <location>
        <begin position="19"/>
        <end position="127"/>
    </location>
</feature>
<dbReference type="PROSITE" id="PS51257">
    <property type="entry name" value="PROKAR_LIPOPROTEIN"/>
    <property type="match status" value="1"/>
</dbReference>
<gene>
    <name evidence="2" type="ORF">DMAD_06970</name>
</gene>